<evidence type="ECO:0000313" key="1">
    <source>
        <dbReference type="EMBL" id="MBX66854.1"/>
    </source>
</evidence>
<dbReference type="EMBL" id="GGEC01086370">
    <property type="protein sequence ID" value="MBX66854.1"/>
    <property type="molecule type" value="Transcribed_RNA"/>
</dbReference>
<reference evidence="1" key="1">
    <citation type="submission" date="2018-02" db="EMBL/GenBank/DDBJ databases">
        <title>Rhizophora mucronata_Transcriptome.</title>
        <authorList>
            <person name="Meera S.P."/>
            <person name="Sreeshan A."/>
            <person name="Augustine A."/>
        </authorList>
    </citation>
    <scope>NUCLEOTIDE SEQUENCE</scope>
    <source>
        <tissue evidence="1">Leaf</tissue>
    </source>
</reference>
<organism evidence="1">
    <name type="scientific">Rhizophora mucronata</name>
    <name type="common">Asiatic mangrove</name>
    <dbReference type="NCBI Taxonomy" id="61149"/>
    <lineage>
        <taxon>Eukaryota</taxon>
        <taxon>Viridiplantae</taxon>
        <taxon>Streptophyta</taxon>
        <taxon>Embryophyta</taxon>
        <taxon>Tracheophyta</taxon>
        <taxon>Spermatophyta</taxon>
        <taxon>Magnoliopsida</taxon>
        <taxon>eudicotyledons</taxon>
        <taxon>Gunneridae</taxon>
        <taxon>Pentapetalae</taxon>
        <taxon>rosids</taxon>
        <taxon>fabids</taxon>
        <taxon>Malpighiales</taxon>
        <taxon>Rhizophoraceae</taxon>
        <taxon>Rhizophora</taxon>
    </lineage>
</organism>
<name>A0A2P2QIX4_RHIMU</name>
<sequence>MVTGLLVI</sequence>
<protein>
    <submittedName>
        <fullName evidence="1">Uncharacterized protein</fullName>
    </submittedName>
</protein>
<accession>A0A2P2QIX4</accession>
<proteinExistence type="predicted"/>